<dbReference type="EMBL" id="AFVZ01000001">
    <property type="protein sequence ID" value="EHN59387.1"/>
    <property type="molecule type" value="Genomic_DNA"/>
</dbReference>
<dbReference type="PATRIC" id="fig|1045004.4.peg.1279"/>
<name>G9WGX9_9LACO</name>
<accession>G9WGX9</accession>
<evidence type="ECO:0000313" key="1">
    <source>
        <dbReference type="EMBL" id="EHN59387.1"/>
    </source>
</evidence>
<protein>
    <submittedName>
        <fullName evidence="1">Uncharacterized protein</fullName>
    </submittedName>
</protein>
<dbReference type="HOGENOM" id="CLU_1784907_0_0_9"/>
<dbReference type="OrthoDB" id="2151634at2"/>
<gene>
    <name evidence="1" type="ORF">OKIT_1304</name>
</gene>
<dbReference type="STRING" id="336988.NT96_00165"/>
<sequence>MDKLYLTFGSKDYLLGLADRTNVSDIQFISKPGQSQFGIISREILAPNANPIELDIEQEYAKRIKGPELIGLFYFIGEDKQAEIAKKTLEIHRDELKRLGAHGSAIWAKEHKYLHRNVLLVQLDDAAAYEHFSHSKIIQGISADFYSSFNVLYADGFDQD</sequence>
<proteinExistence type="predicted"/>
<dbReference type="AlphaFoldDB" id="G9WGX9"/>
<reference evidence="1 2" key="1">
    <citation type="journal article" date="2012" name="PLoS ONE">
        <title>Functional divergence in the genus oenococcus as predicted by genome sequencing of the newly-described species, Oenococcus kitaharae.</title>
        <authorList>
            <person name="Borneman A.R."/>
            <person name="McCarthy J.M."/>
            <person name="Chambers P.J."/>
            <person name="Bartowsky E.J."/>
        </authorList>
    </citation>
    <scope>NUCLEOTIDE SEQUENCE [LARGE SCALE GENOMIC DNA]</scope>
    <source>
        <strain evidence="2">DSM17330</strain>
    </source>
</reference>
<evidence type="ECO:0000313" key="2">
    <source>
        <dbReference type="Proteomes" id="UP000004959"/>
    </source>
</evidence>
<keyword evidence="2" id="KW-1185">Reference proteome</keyword>
<comment type="caution">
    <text evidence="1">The sequence shown here is derived from an EMBL/GenBank/DDBJ whole genome shotgun (WGS) entry which is preliminary data.</text>
</comment>
<organism evidence="1 2">
    <name type="scientific">Oenococcus kitaharae DSM 17330</name>
    <dbReference type="NCBI Taxonomy" id="1045004"/>
    <lineage>
        <taxon>Bacteria</taxon>
        <taxon>Bacillati</taxon>
        <taxon>Bacillota</taxon>
        <taxon>Bacilli</taxon>
        <taxon>Lactobacillales</taxon>
        <taxon>Lactobacillaceae</taxon>
        <taxon>Oenococcus</taxon>
    </lineage>
</organism>
<dbReference type="RefSeq" id="WP_007746270.1">
    <property type="nucleotide sequence ID" value="NZ_CM001398.1"/>
</dbReference>
<dbReference type="Proteomes" id="UP000004959">
    <property type="component" value="Chromosome"/>
</dbReference>